<keyword evidence="5" id="KW-0067">ATP-binding</keyword>
<dbReference type="GO" id="GO:0031956">
    <property type="term" value="F:medium-chain fatty acid-CoA ligase activity"/>
    <property type="evidence" value="ECO:0007669"/>
    <property type="project" value="UniProtKB-EC"/>
</dbReference>
<evidence type="ECO:0000256" key="2">
    <source>
        <dbReference type="ARBA" id="ARBA00022428"/>
    </source>
</evidence>
<evidence type="ECO:0000259" key="12">
    <source>
        <dbReference type="Pfam" id="PF00501"/>
    </source>
</evidence>
<dbReference type="InterPro" id="IPR010192">
    <property type="entry name" value="MenE"/>
</dbReference>
<reference evidence="16" key="1">
    <citation type="submission" date="2012-12" db="EMBL/GenBank/DDBJ databases">
        <authorList>
            <person name="Hellsten U."/>
            <person name="Grimwood J."/>
            <person name="Chapman J.A."/>
            <person name="Shapiro H."/>
            <person name="Aerts A."/>
            <person name="Otillar R.P."/>
            <person name="Terry A.Y."/>
            <person name="Boore J.L."/>
            <person name="Simakov O."/>
            <person name="Marletaz F."/>
            <person name="Cho S.-J."/>
            <person name="Edsinger-Gonzales E."/>
            <person name="Havlak P."/>
            <person name="Kuo D.-H."/>
            <person name="Larsson T."/>
            <person name="Lv J."/>
            <person name="Arendt D."/>
            <person name="Savage R."/>
            <person name="Osoegawa K."/>
            <person name="de Jong P."/>
            <person name="Lindberg D.R."/>
            <person name="Seaver E.C."/>
            <person name="Weisblat D.A."/>
            <person name="Putnam N.H."/>
            <person name="Grigoriev I.V."/>
            <person name="Rokhsar D.S."/>
        </authorList>
    </citation>
    <scope>NUCLEOTIDE SEQUENCE</scope>
    <source>
        <strain evidence="16">I ESC-2004</strain>
    </source>
</reference>
<dbReference type="STRING" id="283909.R7V286"/>
<keyword evidence="2" id="KW-0474">Menaquinone biosynthesis</keyword>
<evidence type="ECO:0000256" key="10">
    <source>
        <dbReference type="ARBA" id="ARBA00048277"/>
    </source>
</evidence>
<name>R7V286_CAPTE</name>
<protein>
    <recommendedName>
        <fullName evidence="8">Medium-chain acyl-CoA ligase ACSF2, mitochondrial</fullName>
        <ecNumber evidence="7">6.2.1.2</ecNumber>
    </recommendedName>
</protein>
<dbReference type="Pfam" id="PF13193">
    <property type="entry name" value="AMP-binding_C"/>
    <property type="match status" value="1"/>
</dbReference>
<dbReference type="SUPFAM" id="SSF56801">
    <property type="entry name" value="Acetyl-CoA synthetase-like"/>
    <property type="match status" value="1"/>
</dbReference>
<evidence type="ECO:0000256" key="4">
    <source>
        <dbReference type="ARBA" id="ARBA00022741"/>
    </source>
</evidence>
<proteinExistence type="inferred from homology"/>
<dbReference type="Proteomes" id="UP000014760">
    <property type="component" value="Unassembled WGS sequence"/>
</dbReference>
<keyword evidence="4" id="KW-0547">Nucleotide-binding</keyword>
<gene>
    <name evidence="14" type="ORF">CAPTEDRAFT_114256</name>
</gene>
<dbReference type="PROSITE" id="PS00455">
    <property type="entry name" value="AMP_BINDING"/>
    <property type="match status" value="1"/>
</dbReference>
<dbReference type="InterPro" id="IPR042099">
    <property type="entry name" value="ANL_N_sf"/>
</dbReference>
<evidence type="ECO:0000313" key="16">
    <source>
        <dbReference type="Proteomes" id="UP000014760"/>
    </source>
</evidence>
<accession>R7V286</accession>
<comment type="function">
    <text evidence="6">Acyl-CoA synthases catalyze the initial reaction in fatty acid metabolism, by forming a thioester with CoA. Has some preference toward medium-chain substrates. Plays a role in adipocyte differentiation.</text>
</comment>
<comment type="catalytic activity">
    <reaction evidence="10">
        <text>a medium-chain fatty acid + ATP + CoA = a medium-chain fatty acyl-CoA + AMP + diphosphate</text>
        <dbReference type="Rhea" id="RHEA:48340"/>
        <dbReference type="ChEBI" id="CHEBI:30616"/>
        <dbReference type="ChEBI" id="CHEBI:33019"/>
        <dbReference type="ChEBI" id="CHEBI:57287"/>
        <dbReference type="ChEBI" id="CHEBI:59558"/>
        <dbReference type="ChEBI" id="CHEBI:90546"/>
        <dbReference type="ChEBI" id="CHEBI:456215"/>
        <dbReference type="EC" id="6.2.1.2"/>
    </reaction>
</comment>
<keyword evidence="16" id="KW-1185">Reference proteome</keyword>
<dbReference type="InterPro" id="IPR045851">
    <property type="entry name" value="AMP-bd_C_sf"/>
</dbReference>
<dbReference type="AlphaFoldDB" id="R7V286"/>
<dbReference type="EnsemblMetazoa" id="CapteT114256">
    <property type="protein sequence ID" value="CapteP114256"/>
    <property type="gene ID" value="CapteG114256"/>
</dbReference>
<evidence type="ECO:0000313" key="15">
    <source>
        <dbReference type="EnsemblMetazoa" id="CapteP114256"/>
    </source>
</evidence>
<reference evidence="14 16" key="2">
    <citation type="journal article" date="2013" name="Nature">
        <title>Insights into bilaterian evolution from three spiralian genomes.</title>
        <authorList>
            <person name="Simakov O."/>
            <person name="Marletaz F."/>
            <person name="Cho S.J."/>
            <person name="Edsinger-Gonzales E."/>
            <person name="Havlak P."/>
            <person name="Hellsten U."/>
            <person name="Kuo D.H."/>
            <person name="Larsson T."/>
            <person name="Lv J."/>
            <person name="Arendt D."/>
            <person name="Savage R."/>
            <person name="Osoegawa K."/>
            <person name="de Jong P."/>
            <person name="Grimwood J."/>
            <person name="Chapman J.A."/>
            <person name="Shapiro H."/>
            <person name="Aerts A."/>
            <person name="Otillar R.P."/>
            <person name="Terry A.Y."/>
            <person name="Boore J.L."/>
            <person name="Grigoriev I.V."/>
            <person name="Lindberg D.R."/>
            <person name="Seaver E.C."/>
            <person name="Weisblat D.A."/>
            <person name="Putnam N.H."/>
            <person name="Rokhsar D.S."/>
        </authorList>
    </citation>
    <scope>NUCLEOTIDE SEQUENCE</scope>
    <source>
        <strain evidence="14 16">I ESC-2004</strain>
    </source>
</reference>
<dbReference type="OrthoDB" id="2962993at2759"/>
<keyword evidence="11" id="KW-1133">Transmembrane helix</keyword>
<keyword evidence="11" id="KW-0812">Transmembrane</keyword>
<comment type="catalytic activity">
    <reaction evidence="9">
        <text>octanoate + ATP + CoA = octanoyl-CoA + AMP + diphosphate</text>
        <dbReference type="Rhea" id="RHEA:33631"/>
        <dbReference type="ChEBI" id="CHEBI:25646"/>
        <dbReference type="ChEBI" id="CHEBI:30616"/>
        <dbReference type="ChEBI" id="CHEBI:33019"/>
        <dbReference type="ChEBI" id="CHEBI:57287"/>
        <dbReference type="ChEBI" id="CHEBI:57386"/>
        <dbReference type="ChEBI" id="CHEBI:456215"/>
    </reaction>
</comment>
<dbReference type="NCBIfam" id="TIGR01923">
    <property type="entry name" value="menE"/>
    <property type="match status" value="1"/>
</dbReference>
<dbReference type="GO" id="GO:0006631">
    <property type="term" value="P:fatty acid metabolic process"/>
    <property type="evidence" value="ECO:0007669"/>
    <property type="project" value="TreeGrafter"/>
</dbReference>
<feature type="domain" description="AMP-binding enzyme C-terminal" evidence="13">
    <location>
        <begin position="247"/>
        <end position="311"/>
    </location>
</feature>
<dbReference type="Gene3D" id="3.30.300.30">
    <property type="match status" value="1"/>
</dbReference>
<evidence type="ECO:0000256" key="7">
    <source>
        <dbReference type="ARBA" id="ARBA00039009"/>
    </source>
</evidence>
<dbReference type="GO" id="GO:0005524">
    <property type="term" value="F:ATP binding"/>
    <property type="evidence" value="ECO:0007669"/>
    <property type="project" value="UniProtKB-KW"/>
</dbReference>
<dbReference type="Gene3D" id="3.40.50.12780">
    <property type="entry name" value="N-terminal domain of ligase-like"/>
    <property type="match status" value="1"/>
</dbReference>
<evidence type="ECO:0000259" key="13">
    <source>
        <dbReference type="Pfam" id="PF13193"/>
    </source>
</evidence>
<keyword evidence="3" id="KW-0436">Ligase</keyword>
<sequence>PEDIYDLIATSGTTGIPKAVAHSYKNHYFSALGSMHTLPLSYGDTWLLSLPLFHVGGLAIVMRCLLAGATMTLLDNKPERKLNLDEVLVRHRLTHLSLVNTQLFRLIQSGLSLYDVGVRYILLGGGVASPRLLEKVKAQGVSVLTTYGMTEMASQICTGEPLFTDSGVTSGAVLPWREVRLSDGEILVRGETLAKGYYESGAITSLSDSRGWFHTGDKGLWFNGQIQICGRMDNMLISGGENIHPEEIEQALLTLPEIVQAVVVSMADPEFGMRPVAYVQTVDGTLNEPFTKERLAGKIAKFKVPVHVRLFPEQIAESGIKINRRFFQALLE</sequence>
<comment type="similarity">
    <text evidence="1">Belongs to the ATP-dependent AMP-binding enzyme family.</text>
</comment>
<feature type="domain" description="AMP-dependent synthetase/ligase" evidence="12">
    <location>
        <begin position="1"/>
        <end position="198"/>
    </location>
</feature>
<dbReference type="EC" id="6.2.1.2" evidence="7"/>
<reference evidence="15" key="3">
    <citation type="submission" date="2015-06" db="UniProtKB">
        <authorList>
            <consortium name="EnsemblMetazoa"/>
        </authorList>
    </citation>
    <scope>IDENTIFICATION</scope>
</reference>
<evidence type="ECO:0000256" key="5">
    <source>
        <dbReference type="ARBA" id="ARBA00022840"/>
    </source>
</evidence>
<dbReference type="EMBL" id="AMQN01041465">
    <property type="status" value="NOT_ANNOTATED_CDS"/>
    <property type="molecule type" value="Genomic_DNA"/>
</dbReference>
<feature type="non-terminal residue" evidence="14">
    <location>
        <position position="1"/>
    </location>
</feature>
<feature type="transmembrane region" description="Helical" evidence="11">
    <location>
        <begin position="52"/>
        <end position="74"/>
    </location>
</feature>
<evidence type="ECO:0000313" key="14">
    <source>
        <dbReference type="EMBL" id="ELU09806.1"/>
    </source>
</evidence>
<dbReference type="InterPro" id="IPR025110">
    <property type="entry name" value="AMP-bd_C"/>
</dbReference>
<evidence type="ECO:0000256" key="6">
    <source>
        <dbReference type="ARBA" id="ARBA00037247"/>
    </source>
</evidence>
<dbReference type="CDD" id="cd17630">
    <property type="entry name" value="OSB_MenE-like"/>
    <property type="match status" value="1"/>
</dbReference>
<dbReference type="HOGENOM" id="CLU_000022_59_0_1"/>
<dbReference type="PANTHER" id="PTHR43201">
    <property type="entry name" value="ACYL-COA SYNTHETASE"/>
    <property type="match status" value="1"/>
</dbReference>
<evidence type="ECO:0000256" key="9">
    <source>
        <dbReference type="ARBA" id="ARBA00047319"/>
    </source>
</evidence>
<dbReference type="InterPro" id="IPR000873">
    <property type="entry name" value="AMP-dep_synth/lig_dom"/>
</dbReference>
<keyword evidence="11" id="KW-0472">Membrane</keyword>
<organism evidence="14">
    <name type="scientific">Capitella teleta</name>
    <name type="common">Polychaete worm</name>
    <dbReference type="NCBI Taxonomy" id="283909"/>
    <lineage>
        <taxon>Eukaryota</taxon>
        <taxon>Metazoa</taxon>
        <taxon>Spiralia</taxon>
        <taxon>Lophotrochozoa</taxon>
        <taxon>Annelida</taxon>
        <taxon>Polychaeta</taxon>
        <taxon>Sedentaria</taxon>
        <taxon>Scolecida</taxon>
        <taxon>Capitellidae</taxon>
        <taxon>Capitella</taxon>
    </lineage>
</organism>
<dbReference type="PANTHER" id="PTHR43201:SF5">
    <property type="entry name" value="MEDIUM-CHAIN ACYL-COA LIGASE ACSF2, MITOCHONDRIAL"/>
    <property type="match status" value="1"/>
</dbReference>
<evidence type="ECO:0000256" key="11">
    <source>
        <dbReference type="SAM" id="Phobius"/>
    </source>
</evidence>
<dbReference type="EMBL" id="KB297922">
    <property type="protein sequence ID" value="ELU09806.1"/>
    <property type="molecule type" value="Genomic_DNA"/>
</dbReference>
<evidence type="ECO:0000256" key="3">
    <source>
        <dbReference type="ARBA" id="ARBA00022598"/>
    </source>
</evidence>
<dbReference type="OMA" id="TECASQV"/>
<evidence type="ECO:0000256" key="1">
    <source>
        <dbReference type="ARBA" id="ARBA00006432"/>
    </source>
</evidence>
<dbReference type="Pfam" id="PF00501">
    <property type="entry name" value="AMP-binding"/>
    <property type="match status" value="1"/>
</dbReference>
<dbReference type="InterPro" id="IPR020845">
    <property type="entry name" value="AMP-binding_CS"/>
</dbReference>
<evidence type="ECO:0000256" key="8">
    <source>
        <dbReference type="ARBA" id="ARBA00039638"/>
    </source>
</evidence>
<dbReference type="GO" id="GO:0009234">
    <property type="term" value="P:menaquinone biosynthetic process"/>
    <property type="evidence" value="ECO:0007669"/>
    <property type="project" value="UniProtKB-KW"/>
</dbReference>
<dbReference type="GO" id="GO:0008756">
    <property type="term" value="F:o-succinylbenzoate-CoA ligase activity"/>
    <property type="evidence" value="ECO:0007669"/>
    <property type="project" value="InterPro"/>
</dbReference>